<evidence type="ECO:0008006" key="4">
    <source>
        <dbReference type="Google" id="ProtNLM"/>
    </source>
</evidence>
<dbReference type="KEGG" id="strr:EKD16_09385"/>
<dbReference type="Proteomes" id="UP000292235">
    <property type="component" value="Chromosome"/>
</dbReference>
<evidence type="ECO:0000313" key="2">
    <source>
        <dbReference type="EMBL" id="QBI53671.1"/>
    </source>
</evidence>
<proteinExistence type="predicted"/>
<reference evidence="2 3" key="1">
    <citation type="submission" date="2019-02" db="EMBL/GenBank/DDBJ databases">
        <authorList>
            <person name="Khodamoradi S."/>
            <person name="Hahnke R.L."/>
            <person name="Kaempfer P."/>
            <person name="Schumann P."/>
            <person name="Rohde M."/>
            <person name="Steinert M."/>
            <person name="Luzhetskyy A."/>
            <person name="Wink J."/>
            <person name="Ruckert C."/>
        </authorList>
    </citation>
    <scope>NUCLEOTIDE SEQUENCE [LARGE SCALE GENOMIC DNA]</scope>
    <source>
        <strain evidence="2 3">M2</strain>
    </source>
</reference>
<feature type="region of interest" description="Disordered" evidence="1">
    <location>
        <begin position="161"/>
        <end position="201"/>
    </location>
</feature>
<protein>
    <recommendedName>
        <fullName evidence="4">RloB-like protein</fullName>
    </recommendedName>
</protein>
<dbReference type="Pfam" id="PF13707">
    <property type="entry name" value="RloB"/>
    <property type="match status" value="1"/>
</dbReference>
<feature type="compositionally biased region" description="Basic and acidic residues" evidence="1">
    <location>
        <begin position="178"/>
        <end position="194"/>
    </location>
</feature>
<name>A0A4P6Q351_9ACTN</name>
<dbReference type="RefSeq" id="WP_165498540.1">
    <property type="nucleotide sequence ID" value="NZ_CP036455.1"/>
</dbReference>
<dbReference type="InterPro" id="IPR025591">
    <property type="entry name" value="RloB"/>
</dbReference>
<keyword evidence="3" id="KW-1185">Reference proteome</keyword>
<dbReference type="AlphaFoldDB" id="A0A4P6Q351"/>
<evidence type="ECO:0000313" key="3">
    <source>
        <dbReference type="Proteomes" id="UP000292235"/>
    </source>
</evidence>
<dbReference type="EMBL" id="CP036455">
    <property type="protein sequence ID" value="QBI53671.1"/>
    <property type="molecule type" value="Genomic_DNA"/>
</dbReference>
<sequence length="222" mass="25329">MNRPRRARQNLARPTRRRDPKPRILVVCEGAVTEVDYLGGIKSLFKSLPVEVREVGVGRDPLAVVQHAVELRNEAKRDAKRGKDDNLLFEQVWCLVDVDEHTRLPQALDLAWRQDVEIVVSNPCFEIWLLYHFQDYTSSVHRHVLCKEKLPQHIAGYDKRLPSGFPYSDHPTAKSRAQRAEQRHEGTRRAKDRNPSTGVWRVVEAIQQAGKSAGRSAGDGRS</sequence>
<gene>
    <name evidence="2" type="ORF">EKD16_09385</name>
</gene>
<organism evidence="2 3">
    <name type="scientific">Streptomonospora litoralis</name>
    <dbReference type="NCBI Taxonomy" id="2498135"/>
    <lineage>
        <taxon>Bacteria</taxon>
        <taxon>Bacillati</taxon>
        <taxon>Actinomycetota</taxon>
        <taxon>Actinomycetes</taxon>
        <taxon>Streptosporangiales</taxon>
        <taxon>Nocardiopsidaceae</taxon>
        <taxon>Streptomonospora</taxon>
    </lineage>
</organism>
<evidence type="ECO:0000256" key="1">
    <source>
        <dbReference type="SAM" id="MobiDB-lite"/>
    </source>
</evidence>
<accession>A0A4P6Q351</accession>